<name>A0AAU8KZY9_9CAUD</name>
<organism evidence="3">
    <name type="scientific">Serratia phage Kevin</name>
    <dbReference type="NCBI Taxonomy" id="3161161"/>
    <lineage>
        <taxon>Viruses</taxon>
        <taxon>Duplodnaviria</taxon>
        <taxon>Heunggongvirae</taxon>
        <taxon>Uroviricota</taxon>
        <taxon>Caudoviricetes</taxon>
        <taxon>Pantevenvirales</taxon>
        <taxon>Ackermannviridae</taxon>
        <taxon>Miltonvirus</taxon>
    </lineage>
</organism>
<keyword evidence="1" id="KW-0175">Coiled coil</keyword>
<reference evidence="3" key="1">
    <citation type="submission" date="2024-06" db="EMBL/GenBank/DDBJ databases">
        <authorList>
            <person name="Melgar S."/>
            <person name="Ryabinky S."/>
            <person name="Merugu K."/>
            <person name="Desisa B."/>
            <person name="Truong H."/>
            <person name="Jamal R."/>
            <person name="Sandhu A."/>
            <person name="Johnson A."/>
        </authorList>
    </citation>
    <scope>NUCLEOTIDE SEQUENCE</scope>
</reference>
<evidence type="ECO:0000313" key="3">
    <source>
        <dbReference type="EMBL" id="XCN27971.1"/>
    </source>
</evidence>
<proteinExistence type="predicted"/>
<feature type="region of interest" description="Disordered" evidence="2">
    <location>
        <begin position="206"/>
        <end position="232"/>
    </location>
</feature>
<feature type="coiled-coil region" evidence="1">
    <location>
        <begin position="164"/>
        <end position="198"/>
    </location>
</feature>
<accession>A0AAU8KZY9</accession>
<sequence length="254" mass="29330">MGMNYVDRGNTATKYFTDEDNDNMVALLREWIPLKKKALEDGASFPKIPEAVGAAVYEIAHNTSMRYNYRNYPFRDDMVGDAVYNILRYLHTFNVTHVGERSGKINFFSWVTMCIDRSFSKKIYDEETHKYLKYRSFEEVGGFAAFNDVPDFPVQDFISNTGIAMDYREKMGEFEQKREAAREKERNRAQEVKEAKKKTNIPKGIAQYLAKGKNKPTENTAEAEGDDVPFPKKYDMEGQIIASDCWLTPNNPEI</sequence>
<evidence type="ECO:0000256" key="2">
    <source>
        <dbReference type="SAM" id="MobiDB-lite"/>
    </source>
</evidence>
<dbReference type="EMBL" id="PP869623">
    <property type="protein sequence ID" value="XCN27971.1"/>
    <property type="molecule type" value="Genomic_DNA"/>
</dbReference>
<protein>
    <submittedName>
        <fullName evidence="3">RNA polymerase sigma factor</fullName>
    </submittedName>
</protein>
<evidence type="ECO:0000256" key="1">
    <source>
        <dbReference type="SAM" id="Coils"/>
    </source>
</evidence>